<name>A0A2R5GUK6_9STRA</name>
<keyword evidence="3" id="KW-0732">Signal</keyword>
<reference evidence="5 6" key="1">
    <citation type="submission" date="2017-12" db="EMBL/GenBank/DDBJ databases">
        <title>Sequencing, de novo assembly and annotation of complete genome of a new Thraustochytrid species, strain FCC1311.</title>
        <authorList>
            <person name="Sedici K."/>
            <person name="Godart F."/>
            <person name="Aiese Cigliano R."/>
            <person name="Sanseverino W."/>
            <person name="Barakat M."/>
            <person name="Ortet P."/>
            <person name="Marechal E."/>
            <person name="Cagnac O."/>
            <person name="Amato A."/>
        </authorList>
    </citation>
    <scope>NUCLEOTIDE SEQUENCE [LARGE SCALE GENOMIC DNA]</scope>
</reference>
<evidence type="ECO:0000256" key="1">
    <source>
        <dbReference type="ARBA" id="ARBA00008779"/>
    </source>
</evidence>
<keyword evidence="6" id="KW-1185">Reference proteome</keyword>
<comment type="similarity">
    <text evidence="1">Belongs to the sulfatase family.</text>
</comment>
<dbReference type="Proteomes" id="UP000241890">
    <property type="component" value="Unassembled WGS sequence"/>
</dbReference>
<feature type="domain" description="Sulfatase N-terminal" evidence="4">
    <location>
        <begin position="491"/>
        <end position="857"/>
    </location>
</feature>
<evidence type="ECO:0000256" key="3">
    <source>
        <dbReference type="SAM" id="SignalP"/>
    </source>
</evidence>
<evidence type="ECO:0000313" key="6">
    <source>
        <dbReference type="Proteomes" id="UP000241890"/>
    </source>
</evidence>
<dbReference type="InParanoid" id="A0A2R5GUK6"/>
<dbReference type="PANTHER" id="PTHR42693">
    <property type="entry name" value="ARYLSULFATASE FAMILY MEMBER"/>
    <property type="match status" value="1"/>
</dbReference>
<dbReference type="Gene3D" id="3.40.720.10">
    <property type="entry name" value="Alkaline Phosphatase, subunit A"/>
    <property type="match status" value="2"/>
</dbReference>
<feature type="compositionally biased region" description="Low complexity" evidence="2">
    <location>
        <begin position="463"/>
        <end position="479"/>
    </location>
</feature>
<evidence type="ECO:0000259" key="4">
    <source>
        <dbReference type="Pfam" id="PF00884"/>
    </source>
</evidence>
<dbReference type="AlphaFoldDB" id="A0A2R5GUK6"/>
<feature type="region of interest" description="Disordered" evidence="2">
    <location>
        <begin position="458"/>
        <end position="479"/>
    </location>
</feature>
<dbReference type="Gene3D" id="3.30.1120.10">
    <property type="match status" value="1"/>
</dbReference>
<dbReference type="GO" id="GO:0004065">
    <property type="term" value="F:arylsulfatase activity"/>
    <property type="evidence" value="ECO:0007669"/>
    <property type="project" value="TreeGrafter"/>
</dbReference>
<dbReference type="OrthoDB" id="190099at2759"/>
<organism evidence="5 6">
    <name type="scientific">Hondaea fermentalgiana</name>
    <dbReference type="NCBI Taxonomy" id="2315210"/>
    <lineage>
        <taxon>Eukaryota</taxon>
        <taxon>Sar</taxon>
        <taxon>Stramenopiles</taxon>
        <taxon>Bigyra</taxon>
        <taxon>Labyrinthulomycetes</taxon>
        <taxon>Thraustochytrida</taxon>
        <taxon>Thraustochytriidae</taxon>
        <taxon>Hondaea</taxon>
    </lineage>
</organism>
<dbReference type="InterPro" id="IPR000917">
    <property type="entry name" value="Sulfatase_N"/>
</dbReference>
<evidence type="ECO:0000313" key="5">
    <source>
        <dbReference type="EMBL" id="GBG31574.1"/>
    </source>
</evidence>
<accession>A0A2R5GUK6</accession>
<sequence>MAAQHRKRWSILAALVAALSSCGSAAGKGICLVQVREFTRGDWEALPSDLRKDLEDDVPVDFASFRSSSPDLVPAEAAVVTGEFPALLGIHNDDDTKPALGPRLHQSFFEAGYKVGHFGRWAFADETLETYTSSVLQSDGFTDVIDAAKAFVKERVADGEDFLAVVMLPRLDAAFGYGLDDVTADDWNADIEGPSEERWSTCPDVSRAKVYEPRYATCPRQVYQANRVHEMRQVAKLMSLVSKAFGSDALRIVYSSTGGEAEQVDAHARGRFGHRGERRSLYDGGLRGILRFSAPQGSKRALVRKSQKADVAGVDLLPTLAGWANVKVKQASQVAGVDLSSVCLVKGCSRVAREQPLVWEWRFGVPGHCMNESPRFAILKGSFKLFYEPASESDGVEARYELYDLSRGEFELTNLWGATPKASASQKRLEQISEEMEQDLLAWVARVPSSPTALAHTGCAGGPASVTSSPDASPTAASWPQSSLRSALRGIVFILADDMGFGDVSANHDARRAETGSFAYTPSTPDFDRLMSEGVQFTQFYANSCVCSPSRAAMLSGRLPSHADVRMHNIVDKKPLNNKRRGVPAYLGEGVSPSKFSLMPRFFHDQGFVTAHFGKWHLGYTATDDWDADGALYGLDEYQLYGHNKALNKTQHVFPTASSPHDTYFDNRDPFFSSYAQQLMVNRTLAFLSDRAADERKFYVQLCLQNPHAPLVLATSYDQAAANGFASASSNPWPHRGDRSVPFDFVDPHVPHQIYQTLLREHERAVMDLVDGLADLGLDDKTLVIHTADNGPEERAVYFTLAGDVAPFRGAKRSLYEGGIHVPMLMRWPGHIPAGSVFGEVASGVDLFPTLAGLAGYANAFASLPDASRMQGRDISCGLLRSCAPAEAAPAEPLFFEFRNEFMGDCLGISPRFAVRNGTYKLLWEPQKVTDWYPNFRTKTMRMELYDLTSDPFESTNLLWTQAGNAAVQAVADRMLDALIEYTSSTQYDHSLRPSTSWAKAQARADMTASSFYLDESCVPSKKTWWKLRPPSDVSLTSNQVSQVLA</sequence>
<dbReference type="EMBL" id="BEYU01000100">
    <property type="protein sequence ID" value="GBG31574.1"/>
    <property type="molecule type" value="Genomic_DNA"/>
</dbReference>
<gene>
    <name evidence="5" type="ORF">FCC1311_077982</name>
</gene>
<dbReference type="InterPro" id="IPR050738">
    <property type="entry name" value="Sulfatase"/>
</dbReference>
<comment type="caution">
    <text evidence="5">The sequence shown here is derived from an EMBL/GenBank/DDBJ whole genome shotgun (WGS) entry which is preliminary data.</text>
</comment>
<dbReference type="PANTHER" id="PTHR42693:SF33">
    <property type="entry name" value="ARYLSULFATASE"/>
    <property type="match status" value="1"/>
</dbReference>
<proteinExistence type="inferred from homology"/>
<dbReference type="PROSITE" id="PS51257">
    <property type="entry name" value="PROKAR_LIPOPROTEIN"/>
    <property type="match status" value="1"/>
</dbReference>
<evidence type="ECO:0000256" key="2">
    <source>
        <dbReference type="SAM" id="MobiDB-lite"/>
    </source>
</evidence>
<dbReference type="InterPro" id="IPR017850">
    <property type="entry name" value="Alkaline_phosphatase_core_sf"/>
</dbReference>
<feature type="signal peptide" evidence="3">
    <location>
        <begin position="1"/>
        <end position="27"/>
    </location>
</feature>
<dbReference type="SUPFAM" id="SSF53649">
    <property type="entry name" value="Alkaline phosphatase-like"/>
    <property type="match status" value="2"/>
</dbReference>
<protein>
    <submittedName>
        <fullName evidence="5">Arylsulfatase</fullName>
    </submittedName>
</protein>
<dbReference type="Pfam" id="PF00884">
    <property type="entry name" value="Sulfatase"/>
    <property type="match status" value="1"/>
</dbReference>
<feature type="chain" id="PRO_5015321582" evidence="3">
    <location>
        <begin position="28"/>
        <end position="1046"/>
    </location>
</feature>